<dbReference type="EMBL" id="AUZX01013302">
    <property type="protein sequence ID" value="EQD35949.1"/>
    <property type="molecule type" value="Genomic_DNA"/>
</dbReference>
<dbReference type="GO" id="GO:0004455">
    <property type="term" value="F:ketol-acid reductoisomerase activity"/>
    <property type="evidence" value="ECO:0007669"/>
    <property type="project" value="InterPro"/>
</dbReference>
<reference evidence="3" key="2">
    <citation type="journal article" date="2014" name="ISME J.">
        <title>Microbial stratification in low pH oxic and suboxic macroscopic growths along an acid mine drainage.</title>
        <authorList>
            <person name="Mendez-Garcia C."/>
            <person name="Mesa V."/>
            <person name="Sprenger R.R."/>
            <person name="Richter M."/>
            <person name="Diez M.S."/>
            <person name="Solano J."/>
            <person name="Bargiela R."/>
            <person name="Golyshina O.V."/>
            <person name="Manteca A."/>
            <person name="Ramos J.L."/>
            <person name="Gallego J.R."/>
            <person name="Llorente I."/>
            <person name="Martins Dos Santos V.A."/>
            <person name="Jensen O.N."/>
            <person name="Pelaez A.I."/>
            <person name="Sanchez J."/>
            <person name="Ferrer M."/>
        </authorList>
    </citation>
    <scope>NUCLEOTIDE SEQUENCE</scope>
</reference>
<feature type="region of interest" description="Disordered" evidence="1">
    <location>
        <begin position="62"/>
        <end position="99"/>
    </location>
</feature>
<feature type="non-terminal residue" evidence="3">
    <location>
        <position position="99"/>
    </location>
</feature>
<evidence type="ECO:0000256" key="1">
    <source>
        <dbReference type="SAM" id="MobiDB-lite"/>
    </source>
</evidence>
<feature type="domain" description="KARI C-terminal knotted" evidence="2">
    <location>
        <begin position="1"/>
        <end position="69"/>
    </location>
</feature>
<proteinExistence type="predicted"/>
<dbReference type="Pfam" id="PF01450">
    <property type="entry name" value="KARI_C"/>
    <property type="match status" value="1"/>
</dbReference>
<protein>
    <submittedName>
        <fullName evidence="3">Protein containing Acetohydroxy acid isomeroreductase</fullName>
    </submittedName>
</protein>
<dbReference type="AlphaFoldDB" id="T1A4Y8"/>
<comment type="caution">
    <text evidence="3">The sequence shown here is derived from an EMBL/GenBank/DDBJ whole genome shotgun (WGS) entry which is preliminary data.</text>
</comment>
<dbReference type="InterPro" id="IPR008927">
    <property type="entry name" value="6-PGluconate_DH-like_C_sf"/>
</dbReference>
<feature type="compositionally biased region" description="Basic residues" evidence="1">
    <location>
        <begin position="62"/>
        <end position="75"/>
    </location>
</feature>
<organism evidence="3">
    <name type="scientific">mine drainage metagenome</name>
    <dbReference type="NCBI Taxonomy" id="410659"/>
    <lineage>
        <taxon>unclassified sequences</taxon>
        <taxon>metagenomes</taxon>
        <taxon>ecological metagenomes</taxon>
    </lineage>
</organism>
<gene>
    <name evidence="3" type="ORF">B1A_18051</name>
</gene>
<dbReference type="GO" id="GO:0009082">
    <property type="term" value="P:branched-chain amino acid biosynthetic process"/>
    <property type="evidence" value="ECO:0007669"/>
    <property type="project" value="InterPro"/>
</dbReference>
<dbReference type="InterPro" id="IPR000506">
    <property type="entry name" value="KARI_C"/>
</dbReference>
<evidence type="ECO:0000313" key="3">
    <source>
        <dbReference type="EMBL" id="EQD35949.1"/>
    </source>
</evidence>
<name>T1A4Y8_9ZZZZ</name>
<dbReference type="Gene3D" id="6.10.240.10">
    <property type="match status" value="1"/>
</dbReference>
<evidence type="ECO:0000259" key="2">
    <source>
        <dbReference type="PROSITE" id="PS51851"/>
    </source>
</evidence>
<dbReference type="PROSITE" id="PS51851">
    <property type="entry name" value="KARI_C"/>
    <property type="match status" value="1"/>
</dbReference>
<reference evidence="3" key="1">
    <citation type="submission" date="2013-08" db="EMBL/GenBank/DDBJ databases">
        <authorList>
            <person name="Mendez C."/>
            <person name="Richter M."/>
            <person name="Ferrer M."/>
            <person name="Sanchez J."/>
        </authorList>
    </citation>
    <scope>NUCLEOTIDE SEQUENCE</scope>
</reference>
<sequence length="99" mass="11080">MHKYVSETAQYGDLTRGPRVINAETRQRMREVLAEIQDGRFAREWVAEYAAGNPHYKALKAARSRAPHRKSRRRAACADGLVAGAQGHGQGRGRHADQK</sequence>
<accession>T1A4Y8</accession>
<dbReference type="SUPFAM" id="SSF48179">
    <property type="entry name" value="6-phosphogluconate dehydrogenase C-terminal domain-like"/>
    <property type="match status" value="1"/>
</dbReference>